<dbReference type="InterPro" id="IPR013783">
    <property type="entry name" value="Ig-like_fold"/>
</dbReference>
<dbReference type="Proteomes" id="UP000318833">
    <property type="component" value="Unassembled WGS sequence"/>
</dbReference>
<dbReference type="NCBIfam" id="TIGR02167">
    <property type="entry name" value="Liste_lipo_26"/>
    <property type="match status" value="6"/>
</dbReference>
<dbReference type="InterPro" id="IPR011889">
    <property type="entry name" value="Liste_lipo_26"/>
</dbReference>
<evidence type="ECO:0000259" key="1">
    <source>
        <dbReference type="PROSITE" id="PS50093"/>
    </source>
</evidence>
<dbReference type="PROSITE" id="PS50093">
    <property type="entry name" value="PKD"/>
    <property type="match status" value="1"/>
</dbReference>
<dbReference type="EMBL" id="VLNR01000076">
    <property type="protein sequence ID" value="TSE04664.1"/>
    <property type="molecule type" value="Genomic_DNA"/>
</dbReference>
<organism evidence="2 3">
    <name type="scientific">Aquimarina algiphila</name>
    <dbReference type="NCBI Taxonomy" id="2047982"/>
    <lineage>
        <taxon>Bacteria</taxon>
        <taxon>Pseudomonadati</taxon>
        <taxon>Bacteroidota</taxon>
        <taxon>Flavobacteriia</taxon>
        <taxon>Flavobacteriales</taxon>
        <taxon>Flavobacteriaceae</taxon>
        <taxon>Aquimarina</taxon>
    </lineage>
</organism>
<dbReference type="InterPro" id="IPR035986">
    <property type="entry name" value="PKD_dom_sf"/>
</dbReference>
<dbReference type="CDD" id="cd00146">
    <property type="entry name" value="PKD"/>
    <property type="match status" value="1"/>
</dbReference>
<feature type="domain" description="PKD" evidence="1">
    <location>
        <begin position="67"/>
        <end position="106"/>
    </location>
</feature>
<sequence length="2194" mass="244409">MIKNIHLRTLLYFVICYLFILPTCYSFCLKSDNEELEFSSFIGEFTSIWDTTQPGSSANNEIIIPTNPAFTYNYTVDWGDGSSNTGVTGDITHTYATAGSYTVKISGAFPAIYFNDTGDKEKIIEILEWGIIEWQTMENAFYGCENLNFDAIDSPDLSRVTSLKNMFRDCDVFNGIVNNWDISTVTDISGMFSNTRFNRPLANWNTSRVTDMSETFQSSNFNEPLDSWNTSSVTNMSRMFNSATSFNQNINAWNVSNVINMSRMFEVALRYNNPMDNWNVANVTTMFRMFYRAREFDQPLNSWNVGKVTNMSEMFAGFLDMIFNQPLNNWNVENVETMSAMFFRCASFNQPLDNWNVQNVTDMSRMFERARAFDQSLNDWDVSNVTNMKGMFSGDNRIMIFNQPLSNWVVNKVTDMSEMFKNCTAFDQPLTTWNVSSVTNMEQMFFNASQFNQSINNWTTTSLNNITSMFFRATLFNQPLDNWDVDDVTAMNNTFNQATAFNQNLASWNVTSVEGMANMLNNTGMTQENYDNTLIGWASQNVMNDVSLGALNLTYCNALTVRQELIDDHNWTISGDAVNCSFVLCTSIISPVNGDTNVPANSDIRWNPAPNATGYFISIRRENDAGDIIQVIYDNEDVGNVVGVDFTNEFIPGDNVFITVIPYNDEGPAVGCEEIQFKTVESWVNSPDAFKFTVDTRNLDRSSSAANQLIIETVRGYDFNFSIDWGDNQYDNNVTNEITHTYLIPGIYTIAIIGDYPAHSYGRTDRDNKKLISVDQWGTQPWQTMQQAFWFCDNMEYNAIDVPDLSNVISMARMFRRNKLFNGNINNWDVSNVTNMANLFYQAEIFNQPLDNWDVSNVTTMTNMFNTAKAFNQPLNTWDVGNVTNMSDMFNDSEAFDQPLNRWNVAKVTTTKRMFANARSFNQSLNNWDVSNVEEMEEMFSSAEVFNGELNSWTMGKVTTMRRMFYNAKQFNQPLDLWDVSTVIDMQNMFNITSSFNQPLNTWDVSNVTNMSSMFRSANSFNQPLDQWQVTSVVNMSSMFSYASSFNQNINNWAVTNVRFMGGMFEFAIAYNQPLFNWDVNSVVTMNNMFRGATVFNQPIGNWNVSAVASMNSMFEDAIAFNQPLNTWDVSSVTLMQYMFKGTSIFDNPISNWEVASVTNMEGMFKDAILFNQPLENWNTEEVLNMKEMFSGATVFNQNLDSWNVSFVTTMEEMFRNATAYNQAMDSWNVASVTTMKGMFQGATTFNEVINNWNVRGVLTMSSMFNGASAFNQSLNGWRINGVQNMDFMFVGALAYNQAMDTWNIGNVSMRSMFQGASTFNQSLDSWNVSNVSNMRDMLDNTALTRENYDNTLIAWSTQALTSGINFGAETLPYCDSIEERQSMIDTYGWVFTGDIRDCPIPECTQLISPENGAVDIPVNTNLVWSPALYATEYDLTITLLPSNVVINQTVSTEFYEFAVNTLVGSTGVRVLIEPKNDEGIATGCVAETFSLSMNSASVPGCTMLTRPSANSTDVEVDVDLFWGAIANADGYFLTIGTSAGSSDILNNEDVGNVTTFDLSNNLPEDTEIFVTLTPYNEQGNATGCTEESFTTELIPVAPLCTTISNPLNDAINVPVNTNLSWNSSDGATGYLVRVGTTPGGIEIANNIDVKNVTTYDFPSDLSENRTFYVTITPYNGVGDAIGCLEENFRTGGSTLNTPPICTTLITPLNGAVDIGIDTNLTWNGSANADGYKVTVGTTAGGTDILNNFDVNNVTTYDLMNDLPEGEEIFVTITPYNSFGDATGCNEESFTIETTAVLPGCTTLTTPTNGARNIALDTNLAWNTITDALGYRISAGTTSGGVDIVDNQDVSNMTTFDFPNDLPENTEIFVTITPYNAVGNATGCIEESFSTETLSTGLGCTTLTSPTNGARNVSTDTNLDWDEVADATGYRISAGTTSGGNDIVNNQNVSGMTTFDFPNDLPENTEIFVTITPYNAVGNASGCIEESFTTENMTIILGCTTLTTPTNGARNVSIDTNLDWDEVADATGYRISAGTTSGGNDVVDNQDVSNMTTFDLQNDLPENTEIFVVITPYNAAGDATGCIEESFTTENPIIVVEDNIKYGFSPDGDGINEFWEIDGIENYPDNTVSIYNRWGDMVFKISGYNNTSRVFRGDANRLTNLGGGQLPEGTYFFNINIPQSNTLKKLKGFLVLKR</sequence>
<dbReference type="InterPro" id="IPR000601">
    <property type="entry name" value="PKD_dom"/>
</dbReference>
<dbReference type="OrthoDB" id="9813840at2"/>
<evidence type="ECO:0000313" key="2">
    <source>
        <dbReference type="EMBL" id="TSE04664.1"/>
    </source>
</evidence>
<dbReference type="Pfam" id="PF13585">
    <property type="entry name" value="CHU_C"/>
    <property type="match status" value="1"/>
</dbReference>
<dbReference type="InterPro" id="IPR005046">
    <property type="entry name" value="DUF285"/>
</dbReference>
<keyword evidence="3" id="KW-1185">Reference proteome</keyword>
<dbReference type="RefSeq" id="WP_143918426.1">
    <property type="nucleotide sequence ID" value="NZ_CANMIK010000079.1"/>
</dbReference>
<accession>A0A554VCX9</accession>
<dbReference type="SUPFAM" id="SSF49299">
    <property type="entry name" value="PKD domain"/>
    <property type="match status" value="1"/>
</dbReference>
<evidence type="ECO:0000313" key="3">
    <source>
        <dbReference type="Proteomes" id="UP000318833"/>
    </source>
</evidence>
<gene>
    <name evidence="2" type="ORF">FOF46_25605</name>
</gene>
<name>A0A554VCX9_9FLAO</name>
<dbReference type="Gene3D" id="2.60.40.10">
    <property type="entry name" value="Immunoglobulins"/>
    <property type="match status" value="4"/>
</dbReference>
<comment type="caution">
    <text evidence="2">The sequence shown here is derived from an EMBL/GenBank/DDBJ whole genome shotgun (WGS) entry which is preliminary data.</text>
</comment>
<dbReference type="InterPro" id="IPR026341">
    <property type="entry name" value="T9SS_type_B"/>
</dbReference>
<dbReference type="NCBIfam" id="TIGR04131">
    <property type="entry name" value="Bac_Flav_CTERM"/>
    <property type="match status" value="1"/>
</dbReference>
<proteinExistence type="predicted"/>
<reference evidence="2 3" key="1">
    <citation type="submission" date="2019-07" db="EMBL/GenBank/DDBJ databases">
        <title>The draft genome sequence of Aquimarina algiphila M91.</title>
        <authorList>
            <person name="Meng X."/>
        </authorList>
    </citation>
    <scope>NUCLEOTIDE SEQUENCE [LARGE SCALE GENOMIC DNA]</scope>
    <source>
        <strain evidence="2 3">M91</strain>
    </source>
</reference>
<protein>
    <submittedName>
        <fullName evidence="2">BspA family leucine-rich repeat surface protein</fullName>
    </submittedName>
</protein>
<dbReference type="Pfam" id="PF03382">
    <property type="entry name" value="DUF285"/>
    <property type="match status" value="7"/>
</dbReference>